<keyword evidence="1" id="KW-0812">Transmembrane</keyword>
<keyword evidence="1" id="KW-1133">Transmembrane helix</keyword>
<dbReference type="EMBL" id="FOMX01000032">
    <property type="protein sequence ID" value="SFF16127.1"/>
    <property type="molecule type" value="Genomic_DNA"/>
</dbReference>
<reference evidence="3" key="1">
    <citation type="submission" date="2016-10" db="EMBL/GenBank/DDBJ databases">
        <authorList>
            <person name="Varghese N."/>
            <person name="Submissions S."/>
        </authorList>
    </citation>
    <scope>NUCLEOTIDE SEQUENCE [LARGE SCALE GENOMIC DNA]</scope>
    <source>
        <strain evidence="3">ATCC 25963</strain>
    </source>
</reference>
<gene>
    <name evidence="2" type="ORF">SAMN02745121_07252</name>
</gene>
<proteinExistence type="predicted"/>
<evidence type="ECO:0000256" key="1">
    <source>
        <dbReference type="SAM" id="Phobius"/>
    </source>
</evidence>
<keyword evidence="3" id="KW-1185">Reference proteome</keyword>
<name>A0A1I2GH02_9BACT</name>
<dbReference type="STRING" id="54.SAMN02745121_07252"/>
<evidence type="ECO:0000313" key="2">
    <source>
        <dbReference type="EMBL" id="SFF16127.1"/>
    </source>
</evidence>
<dbReference type="AlphaFoldDB" id="A0A1I2GH02"/>
<dbReference type="Proteomes" id="UP000199400">
    <property type="component" value="Unassembled WGS sequence"/>
</dbReference>
<organism evidence="2 3">
    <name type="scientific">Nannocystis exedens</name>
    <dbReference type="NCBI Taxonomy" id="54"/>
    <lineage>
        <taxon>Bacteria</taxon>
        <taxon>Pseudomonadati</taxon>
        <taxon>Myxococcota</taxon>
        <taxon>Polyangia</taxon>
        <taxon>Nannocystales</taxon>
        <taxon>Nannocystaceae</taxon>
        <taxon>Nannocystis</taxon>
    </lineage>
</organism>
<keyword evidence="1" id="KW-0472">Membrane</keyword>
<accession>A0A1I2GH02</accession>
<evidence type="ECO:0000313" key="3">
    <source>
        <dbReference type="Proteomes" id="UP000199400"/>
    </source>
</evidence>
<sequence length="184" mass="20169">MIRINLLPKAQRRRRLRLRSGAVLGGAMLLGWAAVIGTGYAWIAGHGARAAELRERAAEVTAATRRLEKKRDNPALAERQRVLRIRQEALARLQDARGAPAAALAEFAALFEPAGAALRPLEAHAAHLGVWRVEGLARDVAALTEFVARVRREAEFHLSYGPEYARAADGSLRFRLDLEAAPNQ</sequence>
<dbReference type="RefSeq" id="WP_170135731.1">
    <property type="nucleotide sequence ID" value="NZ_FOMX01000032.1"/>
</dbReference>
<feature type="transmembrane region" description="Helical" evidence="1">
    <location>
        <begin position="21"/>
        <end position="43"/>
    </location>
</feature>
<protein>
    <submittedName>
        <fullName evidence="2">Tfp pilus assembly protein PilN</fullName>
    </submittedName>
</protein>